<gene>
    <name evidence="2" type="ORF">DXG03_007594</name>
</gene>
<feature type="region of interest" description="Disordered" evidence="1">
    <location>
        <begin position="1"/>
        <end position="35"/>
    </location>
</feature>
<sequence>MQVHEVPLALHPPPPAAPPETPPPPPPATEEPEDLPQFLVNAAGVQIEKHSFVDGLKHDSEGFELEEGAPPPPHPAPDVTNYSPFTNCAKFELSELLFTDIEMRQK</sequence>
<accession>A0A9P7G0M1</accession>
<evidence type="ECO:0000313" key="2">
    <source>
        <dbReference type="EMBL" id="KAG5640670.1"/>
    </source>
</evidence>
<feature type="compositionally biased region" description="Pro residues" evidence="1">
    <location>
        <begin position="10"/>
        <end position="29"/>
    </location>
</feature>
<proteinExistence type="predicted"/>
<reference evidence="2" key="2">
    <citation type="submission" date="2021-10" db="EMBL/GenBank/DDBJ databases">
        <title>Phylogenomics reveals ancestral predisposition of the termite-cultivated fungus Termitomyces towards a domesticated lifestyle.</title>
        <authorList>
            <person name="Auxier B."/>
            <person name="Grum-Grzhimaylo A."/>
            <person name="Cardenas M.E."/>
            <person name="Lodge J.D."/>
            <person name="Laessoe T."/>
            <person name="Pedersen O."/>
            <person name="Smith M.E."/>
            <person name="Kuyper T.W."/>
            <person name="Franco-Molano E.A."/>
            <person name="Baroni T.J."/>
            <person name="Aanen D.K."/>
        </authorList>
    </citation>
    <scope>NUCLEOTIDE SEQUENCE</scope>
    <source>
        <strain evidence="2">AP01</strain>
        <tissue evidence="2">Mycelium</tissue>
    </source>
</reference>
<dbReference type="Proteomes" id="UP000775547">
    <property type="component" value="Unassembled WGS sequence"/>
</dbReference>
<feature type="region of interest" description="Disordered" evidence="1">
    <location>
        <begin position="59"/>
        <end position="81"/>
    </location>
</feature>
<organism evidence="2 3">
    <name type="scientific">Asterophora parasitica</name>
    <dbReference type="NCBI Taxonomy" id="117018"/>
    <lineage>
        <taxon>Eukaryota</taxon>
        <taxon>Fungi</taxon>
        <taxon>Dikarya</taxon>
        <taxon>Basidiomycota</taxon>
        <taxon>Agaricomycotina</taxon>
        <taxon>Agaricomycetes</taxon>
        <taxon>Agaricomycetidae</taxon>
        <taxon>Agaricales</taxon>
        <taxon>Tricholomatineae</taxon>
        <taxon>Lyophyllaceae</taxon>
        <taxon>Asterophora</taxon>
    </lineage>
</organism>
<protein>
    <submittedName>
        <fullName evidence="2">Uncharacterized protein</fullName>
    </submittedName>
</protein>
<keyword evidence="3" id="KW-1185">Reference proteome</keyword>
<evidence type="ECO:0000313" key="3">
    <source>
        <dbReference type="Proteomes" id="UP000775547"/>
    </source>
</evidence>
<evidence type="ECO:0000256" key="1">
    <source>
        <dbReference type="SAM" id="MobiDB-lite"/>
    </source>
</evidence>
<name>A0A9P7G0M1_9AGAR</name>
<dbReference type="EMBL" id="JABCKV010000572">
    <property type="protein sequence ID" value="KAG5640670.1"/>
    <property type="molecule type" value="Genomic_DNA"/>
</dbReference>
<comment type="caution">
    <text evidence="2">The sequence shown here is derived from an EMBL/GenBank/DDBJ whole genome shotgun (WGS) entry which is preliminary data.</text>
</comment>
<reference evidence="2" key="1">
    <citation type="submission" date="2020-07" db="EMBL/GenBank/DDBJ databases">
        <authorList>
            <person name="Nieuwenhuis M."/>
            <person name="Van De Peppel L.J.J."/>
        </authorList>
    </citation>
    <scope>NUCLEOTIDE SEQUENCE</scope>
    <source>
        <strain evidence="2">AP01</strain>
        <tissue evidence="2">Mycelium</tissue>
    </source>
</reference>
<dbReference type="AlphaFoldDB" id="A0A9P7G0M1"/>